<dbReference type="GO" id="GO:0016810">
    <property type="term" value="F:hydrolase activity, acting on carbon-nitrogen (but not peptide) bonds"/>
    <property type="evidence" value="ECO:0007669"/>
    <property type="project" value="InterPro"/>
</dbReference>
<keyword evidence="7" id="KW-0378">Hydrolase</keyword>
<evidence type="ECO:0000256" key="5">
    <source>
        <dbReference type="SAM" id="Phobius"/>
    </source>
</evidence>
<name>A0A084A7L1_LACLC</name>
<evidence type="ECO:0000259" key="6">
    <source>
        <dbReference type="PROSITE" id="PS51677"/>
    </source>
</evidence>
<keyword evidence="5" id="KW-1133">Transmembrane helix</keyword>
<proteinExistence type="predicted"/>
<dbReference type="PANTHER" id="PTHR34216:SF3">
    <property type="entry name" value="POLY-BETA-1,6-N-ACETYL-D-GLUCOSAMINE N-DEACETYLASE"/>
    <property type="match status" value="1"/>
</dbReference>
<dbReference type="InterPro" id="IPR011330">
    <property type="entry name" value="Glyco_hydro/deAcase_b/a-brl"/>
</dbReference>
<evidence type="ECO:0000256" key="1">
    <source>
        <dbReference type="ARBA" id="ARBA00004613"/>
    </source>
</evidence>
<feature type="domain" description="NodB homology" evidence="6">
    <location>
        <begin position="142"/>
        <end position="318"/>
    </location>
</feature>
<dbReference type="Pfam" id="PF01522">
    <property type="entry name" value="Polysacc_deac_1"/>
    <property type="match status" value="1"/>
</dbReference>
<dbReference type="EMBL" id="AZSI01000204">
    <property type="protein sequence ID" value="KEY61290.1"/>
    <property type="molecule type" value="Genomic_DNA"/>
</dbReference>
<evidence type="ECO:0000313" key="7">
    <source>
        <dbReference type="EMBL" id="KEY61290.1"/>
    </source>
</evidence>
<keyword evidence="3" id="KW-0175">Coiled coil</keyword>
<feature type="compositionally biased region" description="Polar residues" evidence="4">
    <location>
        <begin position="59"/>
        <end position="73"/>
    </location>
</feature>
<dbReference type="RefSeq" id="WP_042749012.1">
    <property type="nucleotide sequence ID" value="NZ_AZSI01000204.1"/>
</dbReference>
<dbReference type="PROSITE" id="PS51677">
    <property type="entry name" value="NODB"/>
    <property type="match status" value="1"/>
</dbReference>
<dbReference type="AlphaFoldDB" id="A0A084A7L1"/>
<dbReference type="SUPFAM" id="SSF88713">
    <property type="entry name" value="Glycoside hydrolase/deacetylase"/>
    <property type="match status" value="1"/>
</dbReference>
<dbReference type="GO" id="GO:0016798">
    <property type="term" value="F:hydrolase activity, acting on glycosyl bonds"/>
    <property type="evidence" value="ECO:0007669"/>
    <property type="project" value="UniProtKB-KW"/>
</dbReference>
<dbReference type="GO" id="GO:0045493">
    <property type="term" value="P:xylan catabolic process"/>
    <property type="evidence" value="ECO:0007669"/>
    <property type="project" value="UniProtKB-KW"/>
</dbReference>
<keyword evidence="2" id="KW-0732">Signal</keyword>
<comment type="caution">
    <text evidence="7">The sequence shown here is derived from an EMBL/GenBank/DDBJ whole genome shotgun (WGS) entry which is preliminary data.</text>
</comment>
<dbReference type="PATRIC" id="fig|1415168.3.peg.2673"/>
<accession>A0A084A7L1</accession>
<protein>
    <submittedName>
        <fullName evidence="7">Putative xylanase/chitin deacetylase</fullName>
    </submittedName>
</protein>
<keyword evidence="7" id="KW-0326">Glycosidase</keyword>
<feature type="region of interest" description="Disordered" evidence="4">
    <location>
        <begin position="43"/>
        <end position="73"/>
    </location>
</feature>
<keyword evidence="5" id="KW-0472">Membrane</keyword>
<dbReference type="Proteomes" id="UP000028401">
    <property type="component" value="Unassembled WGS sequence"/>
</dbReference>
<gene>
    <name evidence="7" type="ORF">U725_02620</name>
</gene>
<keyword evidence="7" id="KW-0119">Carbohydrate metabolism</keyword>
<dbReference type="InterPro" id="IPR051398">
    <property type="entry name" value="Polysacch_Deacetylase"/>
</dbReference>
<dbReference type="PANTHER" id="PTHR34216">
    <property type="match status" value="1"/>
</dbReference>
<evidence type="ECO:0000256" key="2">
    <source>
        <dbReference type="ARBA" id="ARBA00022729"/>
    </source>
</evidence>
<evidence type="ECO:0000313" key="8">
    <source>
        <dbReference type="Proteomes" id="UP000028401"/>
    </source>
</evidence>
<organism evidence="7 8">
    <name type="scientific">Lactococcus cremoris subsp. cremoris GE214</name>
    <dbReference type="NCBI Taxonomy" id="1415168"/>
    <lineage>
        <taxon>Bacteria</taxon>
        <taxon>Bacillati</taxon>
        <taxon>Bacillota</taxon>
        <taxon>Bacilli</taxon>
        <taxon>Lactobacillales</taxon>
        <taxon>Streptococcaceae</taxon>
        <taxon>Lactococcus</taxon>
        <taxon>Lactococcus cremoris subsp. cremoris</taxon>
    </lineage>
</organism>
<sequence length="318" mass="35485">MKKRVQRNKKRIRWASVLTVFVLLIGIIAIAFAAVHLLSPKANTSQKSSQTSRQEKTKSTVPSSSSQPKETKWLTGTNENQLPILMFHYVTSRADQLPQDSNNINIVTFENELKALKSQGYTTVSGTDAQKILTTKEKPSDKMIWLTFDDGSVTMYTDIFPLLKKYNMHATNFIITGFVNKAQGGILSWEQIKEMKASGLVDFGSHTVSHPDLGTQTLEAQRTELEQSKADLDKNLNQQTNMICYPAGGYNQNTLSLSTELGYKFGLLDPGRNGAVAQAAKESDGLLTLPRFRMMSSTTAEEMMQMIQPATDYNEKNK</sequence>
<dbReference type="CDD" id="cd10918">
    <property type="entry name" value="CE4_NodB_like_5s_6s"/>
    <property type="match status" value="1"/>
</dbReference>
<dbReference type="GO" id="GO:0005576">
    <property type="term" value="C:extracellular region"/>
    <property type="evidence" value="ECO:0007669"/>
    <property type="project" value="UniProtKB-SubCell"/>
</dbReference>
<evidence type="ECO:0000256" key="4">
    <source>
        <dbReference type="SAM" id="MobiDB-lite"/>
    </source>
</evidence>
<evidence type="ECO:0000256" key="3">
    <source>
        <dbReference type="SAM" id="Coils"/>
    </source>
</evidence>
<dbReference type="Gene3D" id="3.20.20.370">
    <property type="entry name" value="Glycoside hydrolase/deacetylase"/>
    <property type="match status" value="1"/>
</dbReference>
<feature type="compositionally biased region" description="Polar residues" evidence="4">
    <location>
        <begin position="43"/>
        <end position="52"/>
    </location>
</feature>
<feature type="transmembrane region" description="Helical" evidence="5">
    <location>
        <begin position="12"/>
        <end position="38"/>
    </location>
</feature>
<dbReference type="InterPro" id="IPR002509">
    <property type="entry name" value="NODB_dom"/>
</dbReference>
<keyword evidence="7" id="KW-0624">Polysaccharide degradation</keyword>
<reference evidence="7 8" key="1">
    <citation type="submission" date="2014-06" db="EMBL/GenBank/DDBJ databases">
        <title>Draft genome sequence of the putrescine producing strain Lactococcus lactis subsp cremoris GE214.</title>
        <authorList>
            <person name="Ladero V."/>
            <person name="Linares D.M."/>
            <person name="del Rio B."/>
            <person name="Mayo B."/>
            <person name="Martin M.C."/>
            <person name="Fernandez M."/>
            <person name="Alvarez M.A."/>
        </authorList>
    </citation>
    <scope>NUCLEOTIDE SEQUENCE [LARGE SCALE GENOMIC DNA]</scope>
    <source>
        <strain evidence="7 8">GE214</strain>
    </source>
</reference>
<keyword evidence="5" id="KW-0812">Transmembrane</keyword>
<feature type="coiled-coil region" evidence="3">
    <location>
        <begin position="215"/>
        <end position="242"/>
    </location>
</feature>
<keyword evidence="7" id="KW-0858">Xylan degradation</keyword>
<comment type="subcellular location">
    <subcellularLocation>
        <location evidence="1">Secreted</location>
    </subcellularLocation>
</comment>